<protein>
    <submittedName>
        <fullName evidence="1">Uncharacterized protein</fullName>
    </submittedName>
</protein>
<accession>A0A2I1HSK4</accession>
<sequence length="69" mass="8060">MSRNRIVYDAINRAYLVSNFSNRTSGNNEMFTWEISSRRSPFCNYEHNYDLTMITNGIRPKIVPGTPLE</sequence>
<gene>
    <name evidence="1" type="ORF">RhiirA4_487410</name>
</gene>
<organism evidence="1 2">
    <name type="scientific">Rhizophagus irregularis</name>
    <dbReference type="NCBI Taxonomy" id="588596"/>
    <lineage>
        <taxon>Eukaryota</taxon>
        <taxon>Fungi</taxon>
        <taxon>Fungi incertae sedis</taxon>
        <taxon>Mucoromycota</taxon>
        <taxon>Glomeromycotina</taxon>
        <taxon>Glomeromycetes</taxon>
        <taxon>Glomerales</taxon>
        <taxon>Glomeraceae</taxon>
        <taxon>Rhizophagus</taxon>
    </lineage>
</organism>
<evidence type="ECO:0000313" key="1">
    <source>
        <dbReference type="EMBL" id="PKY61850.1"/>
    </source>
</evidence>
<keyword evidence="2" id="KW-1185">Reference proteome</keyword>
<dbReference type="EMBL" id="LLXI01005982">
    <property type="protein sequence ID" value="PKY61850.1"/>
    <property type="molecule type" value="Genomic_DNA"/>
</dbReference>
<name>A0A2I1HSK4_9GLOM</name>
<proteinExistence type="predicted"/>
<comment type="caution">
    <text evidence="1">The sequence shown here is derived from an EMBL/GenBank/DDBJ whole genome shotgun (WGS) entry which is preliminary data.</text>
</comment>
<dbReference type="Proteomes" id="UP000234323">
    <property type="component" value="Unassembled WGS sequence"/>
</dbReference>
<reference evidence="1 2" key="1">
    <citation type="submission" date="2015-10" db="EMBL/GenBank/DDBJ databases">
        <title>Genome analyses suggest a sexual origin of heterokaryosis in a supposedly ancient asexual fungus.</title>
        <authorList>
            <person name="Ropars J."/>
            <person name="Sedzielewska K."/>
            <person name="Noel J."/>
            <person name="Charron P."/>
            <person name="Farinelli L."/>
            <person name="Marton T."/>
            <person name="Kruger M."/>
            <person name="Pelin A."/>
            <person name="Brachmann A."/>
            <person name="Corradi N."/>
        </authorList>
    </citation>
    <scope>NUCLEOTIDE SEQUENCE [LARGE SCALE GENOMIC DNA]</scope>
    <source>
        <strain evidence="1 2">A4</strain>
    </source>
</reference>
<evidence type="ECO:0000313" key="2">
    <source>
        <dbReference type="Proteomes" id="UP000234323"/>
    </source>
</evidence>
<dbReference type="AlphaFoldDB" id="A0A2I1HSK4"/>